<evidence type="ECO:0000313" key="1">
    <source>
        <dbReference type="EMBL" id="MFE3868726.1"/>
    </source>
</evidence>
<keyword evidence="2" id="KW-1185">Reference proteome</keyword>
<dbReference type="RefSeq" id="WP_379855336.1">
    <property type="nucleotide sequence ID" value="NZ_JBHZPZ010000013.1"/>
</dbReference>
<dbReference type="Proteomes" id="UP001600109">
    <property type="component" value="Unassembled WGS sequence"/>
</dbReference>
<evidence type="ECO:0000313" key="2">
    <source>
        <dbReference type="Proteomes" id="UP001600109"/>
    </source>
</evidence>
<comment type="caution">
    <text evidence="1">The sequence shown here is derived from an EMBL/GenBank/DDBJ whole genome shotgun (WGS) entry which is preliminary data.</text>
</comment>
<dbReference type="EMBL" id="JBHZPZ010000013">
    <property type="protein sequence ID" value="MFE3868726.1"/>
    <property type="molecule type" value="Genomic_DNA"/>
</dbReference>
<proteinExistence type="predicted"/>
<name>A0ABW6HXK0_9FLAO</name>
<gene>
    <name evidence="1" type="ORF">ACFX5E_11655</name>
</gene>
<reference evidence="1 2" key="1">
    <citation type="submission" date="2024-06" db="EMBL/GenBank/DDBJ databases">
        <title>Flavobacterium spp. isolated from glacier.</title>
        <authorList>
            <person name="Han D."/>
        </authorList>
    </citation>
    <scope>NUCLEOTIDE SEQUENCE [LARGE SCALE GENOMIC DNA]</scope>
    <source>
        <strain evidence="1 2">LS2P90</strain>
    </source>
</reference>
<organism evidence="1 2">
    <name type="scientific">Flavobacterium xylosi</name>
    <dbReference type="NCBI Taxonomy" id="3230415"/>
    <lineage>
        <taxon>Bacteria</taxon>
        <taxon>Pseudomonadati</taxon>
        <taxon>Bacteroidota</taxon>
        <taxon>Flavobacteriia</taxon>
        <taxon>Flavobacteriales</taxon>
        <taxon>Flavobacteriaceae</taxon>
        <taxon>Flavobacterium</taxon>
    </lineage>
</organism>
<protein>
    <submittedName>
        <fullName evidence="1">Uncharacterized protein</fullName>
    </submittedName>
</protein>
<sequence>MADFNKEKVLDELLAIFNLNKNPTFSEQMKSMQTAQNYLEVIHLESFQKGLEAGLKKIDIENDNN</sequence>
<accession>A0ABW6HXK0</accession>